<reference evidence="1" key="1">
    <citation type="submission" date="2020-03" db="EMBL/GenBank/DDBJ databases">
        <title>Genome of Pelagibius litoralis DSM 21314T.</title>
        <authorList>
            <person name="Wang G."/>
        </authorList>
    </citation>
    <scope>NUCLEOTIDE SEQUENCE</scope>
    <source>
        <strain evidence="1">DSM 21314</strain>
    </source>
</reference>
<dbReference type="AlphaFoldDB" id="A0A967EUZ8"/>
<organism evidence="1 2">
    <name type="scientific">Pelagibius litoralis</name>
    <dbReference type="NCBI Taxonomy" id="374515"/>
    <lineage>
        <taxon>Bacteria</taxon>
        <taxon>Pseudomonadati</taxon>
        <taxon>Pseudomonadota</taxon>
        <taxon>Alphaproteobacteria</taxon>
        <taxon>Rhodospirillales</taxon>
        <taxon>Rhodovibrionaceae</taxon>
        <taxon>Pelagibius</taxon>
    </lineage>
</organism>
<evidence type="ECO:0000313" key="2">
    <source>
        <dbReference type="Proteomes" id="UP000761264"/>
    </source>
</evidence>
<name>A0A967EUZ8_9PROT</name>
<proteinExistence type="predicted"/>
<dbReference type="EMBL" id="JAAQPH010000002">
    <property type="protein sequence ID" value="NIA67787.1"/>
    <property type="molecule type" value="Genomic_DNA"/>
</dbReference>
<gene>
    <name evidence="1" type="ORF">HBA54_04215</name>
</gene>
<keyword evidence="2" id="KW-1185">Reference proteome</keyword>
<sequence length="79" mass="8223">MAKAKTDIRSLARTHTEAAVKTLVGIMNQPKAQPAARVAAANALLDRGWGKAAQPLTGEDGEGPLVIQVVKFADCPSAE</sequence>
<comment type="caution">
    <text evidence="1">The sequence shown here is derived from an EMBL/GenBank/DDBJ whole genome shotgun (WGS) entry which is preliminary data.</text>
</comment>
<evidence type="ECO:0000313" key="1">
    <source>
        <dbReference type="EMBL" id="NIA67787.1"/>
    </source>
</evidence>
<protein>
    <submittedName>
        <fullName evidence="1">Uncharacterized protein</fullName>
    </submittedName>
</protein>
<dbReference type="RefSeq" id="WP_167221673.1">
    <property type="nucleotide sequence ID" value="NZ_JAAQPH010000002.1"/>
</dbReference>
<accession>A0A967EUZ8</accession>
<dbReference type="Proteomes" id="UP000761264">
    <property type="component" value="Unassembled WGS sequence"/>
</dbReference>